<protein>
    <submittedName>
        <fullName evidence="2">Uncharacterized protein</fullName>
    </submittedName>
</protein>
<gene>
    <name evidence="2" type="ORF">RISW2_20455</name>
</gene>
<dbReference type="STRING" id="1449351.RISW2_20455"/>
<evidence type="ECO:0000256" key="1">
    <source>
        <dbReference type="SAM" id="MobiDB-lite"/>
    </source>
</evidence>
<organism evidence="2 3">
    <name type="scientific">Roseivivax isoporae LMG 25204</name>
    <dbReference type="NCBI Taxonomy" id="1449351"/>
    <lineage>
        <taxon>Bacteria</taxon>
        <taxon>Pseudomonadati</taxon>
        <taxon>Pseudomonadota</taxon>
        <taxon>Alphaproteobacteria</taxon>
        <taxon>Rhodobacterales</taxon>
        <taxon>Roseobacteraceae</taxon>
        <taxon>Roseivivax</taxon>
    </lineage>
</organism>
<dbReference type="RefSeq" id="WP_043767879.1">
    <property type="nucleotide sequence ID" value="NZ_JAME01000006.1"/>
</dbReference>
<reference evidence="2 3" key="1">
    <citation type="submission" date="2014-01" db="EMBL/GenBank/DDBJ databases">
        <title>Roseivivax isoporae LMG 25204 Genome Sequencing.</title>
        <authorList>
            <person name="Lai Q."/>
            <person name="Li G."/>
            <person name="Shao Z."/>
        </authorList>
    </citation>
    <scope>NUCLEOTIDE SEQUENCE [LARGE SCALE GENOMIC DNA]</scope>
    <source>
        <strain evidence="2 3">LMG 25204</strain>
    </source>
</reference>
<dbReference type="Proteomes" id="UP000023430">
    <property type="component" value="Unassembled WGS sequence"/>
</dbReference>
<dbReference type="AlphaFoldDB" id="X7FDD2"/>
<name>X7FDD2_9RHOB</name>
<dbReference type="EMBL" id="JAME01000006">
    <property type="protein sequence ID" value="ETX30034.1"/>
    <property type="molecule type" value="Genomic_DNA"/>
</dbReference>
<feature type="compositionally biased region" description="Low complexity" evidence="1">
    <location>
        <begin position="28"/>
        <end position="43"/>
    </location>
</feature>
<sequence>MAMPNADGATGHGRDGAVEDVLDRLTKPGVPQAQGAAPAGRPALTSHDGVLMAGRPAAASAALIGGPALLLSAF</sequence>
<feature type="region of interest" description="Disordered" evidence="1">
    <location>
        <begin position="28"/>
        <end position="47"/>
    </location>
</feature>
<accession>X7FDD2</accession>
<keyword evidence="3" id="KW-1185">Reference proteome</keyword>
<evidence type="ECO:0000313" key="2">
    <source>
        <dbReference type="EMBL" id="ETX30034.1"/>
    </source>
</evidence>
<proteinExistence type="predicted"/>
<evidence type="ECO:0000313" key="3">
    <source>
        <dbReference type="Proteomes" id="UP000023430"/>
    </source>
</evidence>
<comment type="caution">
    <text evidence="2">The sequence shown here is derived from an EMBL/GenBank/DDBJ whole genome shotgun (WGS) entry which is preliminary data.</text>
</comment>